<dbReference type="HOGENOM" id="CLU_030747_2_0_1"/>
<evidence type="ECO:0000256" key="2">
    <source>
        <dbReference type="ARBA" id="ARBA00022692"/>
    </source>
</evidence>
<feature type="transmembrane region" description="Helical" evidence="6">
    <location>
        <begin position="150"/>
        <end position="172"/>
    </location>
</feature>
<name>G0WBV4_NAUDC</name>
<evidence type="ECO:0000256" key="1">
    <source>
        <dbReference type="ARBA" id="ARBA00004141"/>
    </source>
</evidence>
<dbReference type="GO" id="GO:0006676">
    <property type="term" value="P:mannosyl diphosphorylinositol ceramide metabolic process"/>
    <property type="evidence" value="ECO:0007669"/>
    <property type="project" value="TreeGrafter"/>
</dbReference>
<dbReference type="PANTHER" id="PTHR31310:SF11">
    <property type="entry name" value="INOSITOL PHOSPHORYLCERAMIDE SYNTHASE CATALYTIC SUBUNIT AUR1"/>
    <property type="match status" value="1"/>
</dbReference>
<feature type="transmembrane region" description="Helical" evidence="6">
    <location>
        <begin position="179"/>
        <end position="198"/>
    </location>
</feature>
<feature type="domain" description="Phosphatidic acid phosphatase type 2/haloperoxidase" evidence="7">
    <location>
        <begin position="177"/>
        <end position="314"/>
    </location>
</feature>
<evidence type="ECO:0000313" key="8">
    <source>
        <dbReference type="EMBL" id="CCD25224.1"/>
    </source>
</evidence>
<dbReference type="Pfam" id="PF14378">
    <property type="entry name" value="PAP2_3"/>
    <property type="match status" value="1"/>
</dbReference>
<dbReference type="RefSeq" id="XP_003670467.1">
    <property type="nucleotide sequence ID" value="XM_003670419.1"/>
</dbReference>
<keyword evidence="4 6" id="KW-0472">Membrane</keyword>
<dbReference type="Proteomes" id="UP000000689">
    <property type="component" value="Chromosome 5"/>
</dbReference>
<evidence type="ECO:0000256" key="3">
    <source>
        <dbReference type="ARBA" id="ARBA00022989"/>
    </source>
</evidence>
<dbReference type="CDD" id="cd03386">
    <property type="entry name" value="PAP2_Aur1_like"/>
    <property type="match status" value="1"/>
</dbReference>
<dbReference type="KEGG" id="ndi:NDAI_0E04070"/>
<protein>
    <recommendedName>
        <fullName evidence="7">Phosphatidic acid phosphatase type 2/haloperoxidase domain-containing protein</fullName>
    </recommendedName>
</protein>
<evidence type="ECO:0000256" key="4">
    <source>
        <dbReference type="ARBA" id="ARBA00023136"/>
    </source>
</evidence>
<evidence type="ECO:0000259" key="7">
    <source>
        <dbReference type="SMART" id="SM00014"/>
    </source>
</evidence>
<dbReference type="GO" id="GO:0070916">
    <property type="term" value="C:inositol phosphoceramide synthase complex"/>
    <property type="evidence" value="ECO:0007669"/>
    <property type="project" value="TreeGrafter"/>
</dbReference>
<dbReference type="OrthoDB" id="5784at2759"/>
<gene>
    <name evidence="8" type="primary">NDAI0E04070</name>
    <name evidence="8" type="ordered locus">NDAI_0E04070</name>
</gene>
<dbReference type="GO" id="GO:0016020">
    <property type="term" value="C:membrane"/>
    <property type="evidence" value="ECO:0007669"/>
    <property type="project" value="UniProtKB-SubCell"/>
</dbReference>
<dbReference type="EMBL" id="HE580271">
    <property type="protein sequence ID" value="CCD25224.1"/>
    <property type="molecule type" value="Genomic_DNA"/>
</dbReference>
<keyword evidence="9" id="KW-1185">Reference proteome</keyword>
<feature type="transmembrane region" description="Helical" evidence="6">
    <location>
        <begin position="70"/>
        <end position="90"/>
    </location>
</feature>
<dbReference type="InterPro" id="IPR000326">
    <property type="entry name" value="PAP2/HPO"/>
</dbReference>
<sequence>MVNLISKWFLSERLPNCHLADLDTRWNPKIGIRNLKRWNPKRNDILHYGFLSSVLLFVFVTNPASFLSKLLFYSFMSLLFLIPITSQFFFNALPVLTWASLYFTSSHFPAANRPPITVKVLPTIETMLYGDNLSDILATSTNNFLDILAWLPYGVFHFGAPVVVAIILFIFGPPTILQGFAFAFGYVNLFGVIIQNIFPAAPPWYKILYGLDPANYSMHGSPGGLARIDEIFNISLYTTAFSNSSVIFGAFPSLHSGCATLLALFFSYTFPRLKPLFIFYVVWLWWSTMYLTHHYFVDLMIGSVISLMVFQYVKYYQLPVISNDAFCRWSYSEIKKYDPVKMNPLASSSSSSLGSSLTGLLNDVENGPLELELNDFEYEKNNENNNQTDTFRSESDESSISYTPSIFDEAVPSSRSNATSTTSLGNFPK</sequence>
<evidence type="ECO:0000313" key="9">
    <source>
        <dbReference type="Proteomes" id="UP000000689"/>
    </source>
</evidence>
<accession>G0WBV4</accession>
<dbReference type="PANTHER" id="PTHR31310">
    <property type="match status" value="1"/>
</dbReference>
<dbReference type="AlphaFoldDB" id="G0WBV4"/>
<organism evidence="8 9">
    <name type="scientific">Naumovozyma dairenensis (strain ATCC 10597 / BCRC 20456 / CBS 421 / NBRC 0211 / NRRL Y-12639)</name>
    <name type="common">Saccharomyces dairenensis</name>
    <dbReference type="NCBI Taxonomy" id="1071378"/>
    <lineage>
        <taxon>Eukaryota</taxon>
        <taxon>Fungi</taxon>
        <taxon>Dikarya</taxon>
        <taxon>Ascomycota</taxon>
        <taxon>Saccharomycotina</taxon>
        <taxon>Saccharomycetes</taxon>
        <taxon>Saccharomycetales</taxon>
        <taxon>Saccharomycetaceae</taxon>
        <taxon>Naumovozyma</taxon>
    </lineage>
</organism>
<dbReference type="GO" id="GO:0030148">
    <property type="term" value="P:sphingolipid biosynthetic process"/>
    <property type="evidence" value="ECO:0007669"/>
    <property type="project" value="TreeGrafter"/>
</dbReference>
<feature type="region of interest" description="Disordered" evidence="5">
    <location>
        <begin position="379"/>
        <end position="429"/>
    </location>
</feature>
<keyword evidence="3 6" id="KW-1133">Transmembrane helix</keyword>
<dbReference type="InterPro" id="IPR036938">
    <property type="entry name" value="PAP2/HPO_sf"/>
</dbReference>
<proteinExistence type="predicted"/>
<feature type="transmembrane region" description="Helical" evidence="6">
    <location>
        <begin position="246"/>
        <end position="266"/>
    </location>
</feature>
<feature type="transmembrane region" description="Helical" evidence="6">
    <location>
        <begin position="273"/>
        <end position="289"/>
    </location>
</feature>
<keyword evidence="2 6" id="KW-0812">Transmembrane</keyword>
<dbReference type="eggNOG" id="ENOG502QPQM">
    <property type="taxonomic scope" value="Eukaryota"/>
</dbReference>
<dbReference type="GeneID" id="11498973"/>
<dbReference type="SMART" id="SM00014">
    <property type="entry name" value="acidPPc"/>
    <property type="match status" value="1"/>
</dbReference>
<feature type="transmembrane region" description="Helical" evidence="6">
    <location>
        <begin position="45"/>
        <end position="63"/>
    </location>
</feature>
<dbReference type="STRING" id="1071378.G0WBV4"/>
<dbReference type="InterPro" id="IPR052185">
    <property type="entry name" value="IPC_Synthase-Related"/>
</dbReference>
<dbReference type="OMA" id="CWCTMYL"/>
<comment type="subcellular location">
    <subcellularLocation>
        <location evidence="1">Membrane</location>
        <topology evidence="1">Multi-pass membrane protein</topology>
    </subcellularLocation>
</comment>
<reference evidence="8 9" key="1">
    <citation type="journal article" date="2011" name="Proc. Natl. Acad. Sci. U.S.A.">
        <title>Evolutionary erosion of yeast sex chromosomes by mating-type switching accidents.</title>
        <authorList>
            <person name="Gordon J.L."/>
            <person name="Armisen D."/>
            <person name="Proux-Wera E."/>
            <person name="Oheigeartaigh S.S."/>
            <person name="Byrne K.P."/>
            <person name="Wolfe K.H."/>
        </authorList>
    </citation>
    <scope>NUCLEOTIDE SEQUENCE [LARGE SCALE GENOMIC DNA]</scope>
    <source>
        <strain evidence="9">ATCC 10597 / BCRC 20456 / CBS 421 / NBRC 0211 / NRRL Y-12639</strain>
    </source>
</reference>
<dbReference type="InterPro" id="IPR026841">
    <property type="entry name" value="Aur1/Ipt1"/>
</dbReference>
<feature type="compositionally biased region" description="Polar residues" evidence="5">
    <location>
        <begin position="413"/>
        <end position="429"/>
    </location>
</feature>
<evidence type="ECO:0000256" key="6">
    <source>
        <dbReference type="SAM" id="Phobius"/>
    </source>
</evidence>
<dbReference type="SUPFAM" id="SSF48317">
    <property type="entry name" value="Acid phosphatase/Vanadium-dependent haloperoxidase"/>
    <property type="match status" value="1"/>
</dbReference>
<evidence type="ECO:0000256" key="5">
    <source>
        <dbReference type="SAM" id="MobiDB-lite"/>
    </source>
</evidence>